<sequence length="204" mass="22433">MERGRPRNFNIEQALDAALDVFWRNGYQNASLTELTRAMGISKPSLYSAFGNKEQLYLKTLQRYREQRLLRHAEALAAEADLKQALRNFLRSVAEMLTAPGLPGGCMVVNSAVTCDIAALPPAVVAAIHETVDQSSFTLLKDRLEAELRGRSLPGDTDIHRLVDYFTAIMCGMAVMAKVGISQDRLLATIEQALAVLPDPVSDT</sequence>
<dbReference type="InterPro" id="IPR001647">
    <property type="entry name" value="HTH_TetR"/>
</dbReference>
<evidence type="ECO:0000256" key="2">
    <source>
        <dbReference type="ARBA" id="ARBA00023125"/>
    </source>
</evidence>
<dbReference type="PRINTS" id="PR00455">
    <property type="entry name" value="HTHTETR"/>
</dbReference>
<dbReference type="Gene3D" id="1.10.10.60">
    <property type="entry name" value="Homeodomain-like"/>
    <property type="match status" value="1"/>
</dbReference>
<dbReference type="RefSeq" id="WP_125182030.1">
    <property type="nucleotide sequence ID" value="NZ_QZMU01000001.1"/>
</dbReference>
<evidence type="ECO:0000259" key="5">
    <source>
        <dbReference type="PROSITE" id="PS50977"/>
    </source>
</evidence>
<dbReference type="InterPro" id="IPR009057">
    <property type="entry name" value="Homeodomain-like_sf"/>
</dbReference>
<dbReference type="PANTHER" id="PTHR47506">
    <property type="entry name" value="TRANSCRIPTIONAL REGULATORY PROTEIN"/>
    <property type="match status" value="1"/>
</dbReference>
<dbReference type="InterPro" id="IPR036271">
    <property type="entry name" value="Tet_transcr_reg_TetR-rel_C_sf"/>
</dbReference>
<protein>
    <submittedName>
        <fullName evidence="6">TetR/AcrR family transcriptional regulator</fullName>
    </submittedName>
</protein>
<dbReference type="GO" id="GO:0003677">
    <property type="term" value="F:DNA binding"/>
    <property type="evidence" value="ECO:0007669"/>
    <property type="project" value="UniProtKB-UniRule"/>
</dbReference>
<dbReference type="SUPFAM" id="SSF48498">
    <property type="entry name" value="Tetracyclin repressor-like, C-terminal domain"/>
    <property type="match status" value="1"/>
</dbReference>
<evidence type="ECO:0000313" key="6">
    <source>
        <dbReference type="EMBL" id="RRQ22690.1"/>
    </source>
</evidence>
<dbReference type="Proteomes" id="UP000287798">
    <property type="component" value="Unassembled WGS sequence"/>
</dbReference>
<accession>A0A426QLQ7</accession>
<dbReference type="EMBL" id="QZMU01000001">
    <property type="protein sequence ID" value="RRQ22690.1"/>
    <property type="molecule type" value="Genomic_DNA"/>
</dbReference>
<dbReference type="InterPro" id="IPR011075">
    <property type="entry name" value="TetR_C"/>
</dbReference>
<reference evidence="6 7" key="1">
    <citation type="journal article" date="2010" name="Int. J. Syst. Evol. Microbiol.">
        <title>Thiohalobacter thiocyanaticus gen. nov., sp. nov., a moderately halophilic, sulfur-oxidizing gammaproteobacterium from hypersaline lakes, that utilizes thiocyanate.</title>
        <authorList>
            <person name="Sorokin D.Y."/>
            <person name="Kovaleva O.L."/>
            <person name="Tourova T.P."/>
            <person name="Muyzer G."/>
        </authorList>
    </citation>
    <scope>NUCLEOTIDE SEQUENCE [LARGE SCALE GENOMIC DNA]</scope>
    <source>
        <strain evidence="6 7">Hrh1</strain>
    </source>
</reference>
<organism evidence="6 7">
    <name type="scientific">Thiohalobacter thiocyanaticus</name>
    <dbReference type="NCBI Taxonomy" id="585455"/>
    <lineage>
        <taxon>Bacteria</taxon>
        <taxon>Pseudomonadati</taxon>
        <taxon>Pseudomonadota</taxon>
        <taxon>Gammaproteobacteria</taxon>
        <taxon>Thiohalobacterales</taxon>
        <taxon>Thiohalobacteraceae</taxon>
        <taxon>Thiohalobacter</taxon>
    </lineage>
</organism>
<feature type="domain" description="HTH tetR-type" evidence="5">
    <location>
        <begin position="8"/>
        <end position="68"/>
    </location>
</feature>
<keyword evidence="7" id="KW-1185">Reference proteome</keyword>
<dbReference type="SUPFAM" id="SSF46689">
    <property type="entry name" value="Homeodomain-like"/>
    <property type="match status" value="1"/>
</dbReference>
<dbReference type="InterPro" id="IPR023772">
    <property type="entry name" value="DNA-bd_HTH_TetR-type_CS"/>
</dbReference>
<dbReference type="Pfam" id="PF16925">
    <property type="entry name" value="TetR_C_13"/>
    <property type="match status" value="1"/>
</dbReference>
<name>A0A426QLQ7_9GAMM</name>
<evidence type="ECO:0000256" key="4">
    <source>
        <dbReference type="PROSITE-ProRule" id="PRU00335"/>
    </source>
</evidence>
<comment type="caution">
    <text evidence="6">The sequence shown here is derived from an EMBL/GenBank/DDBJ whole genome shotgun (WGS) entry which is preliminary data.</text>
</comment>
<dbReference type="Gene3D" id="1.10.357.10">
    <property type="entry name" value="Tetracycline Repressor, domain 2"/>
    <property type="match status" value="1"/>
</dbReference>
<dbReference type="PROSITE" id="PS01081">
    <property type="entry name" value="HTH_TETR_1"/>
    <property type="match status" value="1"/>
</dbReference>
<dbReference type="PANTHER" id="PTHR47506:SF1">
    <property type="entry name" value="HTH-TYPE TRANSCRIPTIONAL REGULATOR YJDC"/>
    <property type="match status" value="1"/>
</dbReference>
<dbReference type="AlphaFoldDB" id="A0A426QLQ7"/>
<dbReference type="Pfam" id="PF00440">
    <property type="entry name" value="TetR_N"/>
    <property type="match status" value="1"/>
</dbReference>
<evidence type="ECO:0000256" key="1">
    <source>
        <dbReference type="ARBA" id="ARBA00023015"/>
    </source>
</evidence>
<keyword evidence="1" id="KW-0805">Transcription regulation</keyword>
<dbReference type="PROSITE" id="PS50977">
    <property type="entry name" value="HTH_TETR_2"/>
    <property type="match status" value="1"/>
</dbReference>
<evidence type="ECO:0000313" key="7">
    <source>
        <dbReference type="Proteomes" id="UP000287798"/>
    </source>
</evidence>
<keyword evidence="2 4" id="KW-0238">DNA-binding</keyword>
<gene>
    <name evidence="6" type="ORF">D6C00_12635</name>
</gene>
<dbReference type="OrthoDB" id="270177at2"/>
<evidence type="ECO:0000256" key="3">
    <source>
        <dbReference type="ARBA" id="ARBA00023163"/>
    </source>
</evidence>
<feature type="DNA-binding region" description="H-T-H motif" evidence="4">
    <location>
        <begin position="31"/>
        <end position="50"/>
    </location>
</feature>
<keyword evidence="3" id="KW-0804">Transcription</keyword>
<proteinExistence type="predicted"/>